<evidence type="ECO:0000313" key="1">
    <source>
        <dbReference type="EMBL" id="MBD3584421.1"/>
    </source>
</evidence>
<protein>
    <recommendedName>
        <fullName evidence="3">Sulfurtransferase complex subunit TusB</fullName>
    </recommendedName>
</protein>
<dbReference type="Gene3D" id="3.40.1260.10">
    <property type="entry name" value="DsrEFH-like"/>
    <property type="match status" value="1"/>
</dbReference>
<dbReference type="RefSeq" id="WP_191021881.1">
    <property type="nucleotide sequence ID" value="NZ_JABBXD010000001.1"/>
</dbReference>
<comment type="caution">
    <text evidence="1">The sequence shown here is derived from an EMBL/GenBank/DDBJ whole genome shotgun (WGS) entry which is preliminary data.</text>
</comment>
<keyword evidence="2" id="KW-1185">Reference proteome</keyword>
<accession>A0ABR8LH51</accession>
<dbReference type="InterPro" id="IPR027396">
    <property type="entry name" value="DsrEFH-like"/>
</dbReference>
<organism evidence="1 2">
    <name type="scientific">Salinimonas profundi</name>
    <dbReference type="NCBI Taxonomy" id="2729140"/>
    <lineage>
        <taxon>Bacteria</taxon>
        <taxon>Pseudomonadati</taxon>
        <taxon>Pseudomonadota</taxon>
        <taxon>Gammaproteobacteria</taxon>
        <taxon>Alteromonadales</taxon>
        <taxon>Alteromonadaceae</taxon>
        <taxon>Alteromonas/Salinimonas group</taxon>
        <taxon>Salinimonas</taxon>
    </lineage>
</organism>
<sequence>MLISISKSSLSDSRISILRSISNVSAVLTGDGIYLAHRLSSLGIDVMVYQPDAQTRGVDTSVFKTLSTASLVSLSAENKTWVSW</sequence>
<dbReference type="Proteomes" id="UP000624419">
    <property type="component" value="Unassembled WGS sequence"/>
</dbReference>
<name>A0ABR8LH51_9ALTE</name>
<evidence type="ECO:0000313" key="2">
    <source>
        <dbReference type="Proteomes" id="UP000624419"/>
    </source>
</evidence>
<dbReference type="EMBL" id="JABBXD010000001">
    <property type="protein sequence ID" value="MBD3584421.1"/>
    <property type="molecule type" value="Genomic_DNA"/>
</dbReference>
<dbReference type="SUPFAM" id="SSF75169">
    <property type="entry name" value="DsrEFH-like"/>
    <property type="match status" value="1"/>
</dbReference>
<proteinExistence type="predicted"/>
<evidence type="ECO:0008006" key="3">
    <source>
        <dbReference type="Google" id="ProtNLM"/>
    </source>
</evidence>
<gene>
    <name evidence="1" type="ORF">HHX48_01565</name>
</gene>
<reference evidence="1 2" key="1">
    <citation type="submission" date="2020-04" db="EMBL/GenBank/DDBJ databases">
        <title>Salinimonas sp. HHU 13199.</title>
        <authorList>
            <person name="Cui X."/>
            <person name="Zhang D."/>
        </authorList>
    </citation>
    <scope>NUCLEOTIDE SEQUENCE [LARGE SCALE GENOMIC DNA]</scope>
    <source>
        <strain evidence="1 2">HHU 13199</strain>
    </source>
</reference>